<keyword evidence="4 8" id="KW-0812">Transmembrane</keyword>
<dbReference type="GO" id="GO:0016413">
    <property type="term" value="F:O-acetyltransferase activity"/>
    <property type="evidence" value="ECO:0007669"/>
    <property type="project" value="TreeGrafter"/>
</dbReference>
<dbReference type="eggNOG" id="COG4763">
    <property type="taxonomic scope" value="Bacteria"/>
</dbReference>
<evidence type="ECO:0000313" key="10">
    <source>
        <dbReference type="EMBL" id="ACR17482.1"/>
    </source>
</evidence>
<keyword evidence="11" id="KW-1185">Reference proteome</keyword>
<comment type="subcellular location">
    <subcellularLocation>
        <location evidence="1">Cell membrane</location>
        <topology evidence="1">Multi-pass membrane protein</topology>
    </subcellularLocation>
</comment>
<feature type="transmembrane region" description="Helical" evidence="8">
    <location>
        <begin position="116"/>
        <end position="133"/>
    </location>
</feature>
<evidence type="ECO:0000256" key="5">
    <source>
        <dbReference type="ARBA" id="ARBA00022989"/>
    </source>
</evidence>
<dbReference type="GO" id="GO:0005886">
    <property type="term" value="C:plasma membrane"/>
    <property type="evidence" value="ECO:0007669"/>
    <property type="project" value="UniProtKB-SubCell"/>
</dbReference>
<evidence type="ECO:0000313" key="11">
    <source>
        <dbReference type="Proteomes" id="UP000001473"/>
    </source>
</evidence>
<evidence type="ECO:0000256" key="2">
    <source>
        <dbReference type="ARBA" id="ARBA00007400"/>
    </source>
</evidence>
<evidence type="ECO:0000256" key="8">
    <source>
        <dbReference type="SAM" id="Phobius"/>
    </source>
</evidence>
<dbReference type="EMBL" id="CP001620">
    <property type="protein sequence ID" value="ACR17482.1"/>
    <property type="molecule type" value="Genomic_DNA"/>
</dbReference>
<dbReference type="HOGENOM" id="CLU_050657_0_0_11"/>
<feature type="transmembrane region" description="Helical" evidence="8">
    <location>
        <begin position="262"/>
        <end position="281"/>
    </location>
</feature>
<name>C4LI27_CORK4</name>
<feature type="compositionally biased region" description="Polar residues" evidence="7">
    <location>
        <begin position="48"/>
        <end position="66"/>
    </location>
</feature>
<dbReference type="GO" id="GO:0009246">
    <property type="term" value="P:enterobacterial common antigen biosynthetic process"/>
    <property type="evidence" value="ECO:0007669"/>
    <property type="project" value="TreeGrafter"/>
</dbReference>
<feature type="domain" description="Acyltransferase 3" evidence="9">
    <location>
        <begin position="76"/>
        <end position="389"/>
    </location>
</feature>
<keyword evidence="6 8" id="KW-0472">Membrane</keyword>
<evidence type="ECO:0000256" key="7">
    <source>
        <dbReference type="SAM" id="MobiDB-lite"/>
    </source>
</evidence>
<comment type="similarity">
    <text evidence="2">Belongs to the acyltransferase 3 family.</text>
</comment>
<reference evidence="10 11" key="1">
    <citation type="journal article" date="2008" name="J. Biotechnol.">
        <title>Ultrafast pyrosequencing of Corynebacterium kroppenstedtii DSM44385 revealed insights into the physiology of a lipophilic corynebacterium that lacks mycolic acids.</title>
        <authorList>
            <person name="Tauch A."/>
            <person name="Schneider J."/>
            <person name="Szczepanowski R."/>
            <person name="Tilker A."/>
            <person name="Viehoever P."/>
            <person name="Gartemann K.-H."/>
            <person name="Arnold W."/>
            <person name="Blom J."/>
            <person name="Brinkrolf K."/>
            <person name="Brune I."/>
            <person name="Goetker S."/>
            <person name="Weisshaar B."/>
            <person name="Goesmann A."/>
            <person name="Droege M."/>
            <person name="Puehler A."/>
        </authorList>
    </citation>
    <scope>NUCLEOTIDE SEQUENCE [LARGE SCALE GENOMIC DNA]</scope>
    <source>
        <strain evidence="11">DSM 44385 / JCM 11950 / CIP 105744 / CCUG 35717</strain>
    </source>
</reference>
<feature type="transmembrane region" description="Helical" evidence="8">
    <location>
        <begin position="80"/>
        <end position="96"/>
    </location>
</feature>
<protein>
    <submittedName>
        <fullName evidence="10">Putative membrane protein</fullName>
    </submittedName>
</protein>
<organism evidence="10 11">
    <name type="scientific">Corynebacterium kroppenstedtii (strain DSM 44385 / JCM 11950 / CIP 105744 / CCUG 35717)</name>
    <dbReference type="NCBI Taxonomy" id="645127"/>
    <lineage>
        <taxon>Bacteria</taxon>
        <taxon>Bacillati</taxon>
        <taxon>Actinomycetota</taxon>
        <taxon>Actinomycetes</taxon>
        <taxon>Mycobacteriales</taxon>
        <taxon>Corynebacteriaceae</taxon>
        <taxon>Corynebacterium</taxon>
    </lineage>
</organism>
<evidence type="ECO:0000256" key="3">
    <source>
        <dbReference type="ARBA" id="ARBA00022475"/>
    </source>
</evidence>
<keyword evidence="5 8" id="KW-1133">Transmembrane helix</keyword>
<feature type="transmembrane region" description="Helical" evidence="8">
    <location>
        <begin position="234"/>
        <end position="255"/>
    </location>
</feature>
<dbReference type="Pfam" id="PF01757">
    <property type="entry name" value="Acyl_transf_3"/>
    <property type="match status" value="1"/>
</dbReference>
<feature type="transmembrane region" description="Helical" evidence="8">
    <location>
        <begin position="342"/>
        <end position="364"/>
    </location>
</feature>
<evidence type="ECO:0000256" key="4">
    <source>
        <dbReference type="ARBA" id="ARBA00022692"/>
    </source>
</evidence>
<feature type="transmembrane region" description="Helical" evidence="8">
    <location>
        <begin position="186"/>
        <end position="203"/>
    </location>
</feature>
<dbReference type="InterPro" id="IPR002656">
    <property type="entry name" value="Acyl_transf_3_dom"/>
</dbReference>
<dbReference type="Proteomes" id="UP000001473">
    <property type="component" value="Chromosome"/>
</dbReference>
<feature type="region of interest" description="Disordered" evidence="7">
    <location>
        <begin position="1"/>
        <end position="72"/>
    </location>
</feature>
<keyword evidence="3" id="KW-1003">Cell membrane</keyword>
<evidence type="ECO:0000259" key="9">
    <source>
        <dbReference type="Pfam" id="PF01757"/>
    </source>
</evidence>
<evidence type="ECO:0000256" key="6">
    <source>
        <dbReference type="ARBA" id="ARBA00023136"/>
    </source>
</evidence>
<dbReference type="KEGG" id="ckp:ckrop_0721"/>
<dbReference type="AlphaFoldDB" id="C4LI27"/>
<feature type="transmembrane region" description="Helical" evidence="8">
    <location>
        <begin position="310"/>
        <end position="330"/>
    </location>
</feature>
<feature type="compositionally biased region" description="Polar residues" evidence="7">
    <location>
        <begin position="10"/>
        <end position="27"/>
    </location>
</feature>
<dbReference type="PANTHER" id="PTHR40074:SF2">
    <property type="entry name" value="O-ACETYLTRANSFERASE WECH"/>
    <property type="match status" value="1"/>
</dbReference>
<proteinExistence type="inferred from homology"/>
<evidence type="ECO:0000256" key="1">
    <source>
        <dbReference type="ARBA" id="ARBA00004651"/>
    </source>
</evidence>
<dbReference type="STRING" id="645127.ckrop_0721"/>
<feature type="transmembrane region" description="Helical" evidence="8">
    <location>
        <begin position="376"/>
        <end position="395"/>
    </location>
</feature>
<sequence>MTRLSHSRRSTPATRGAASNTADSTSAPHDGTESSSAGASSRPESEVAAQSSDSAVTASRTDTTETPAPRKKQRLLWPDIGKGISILGVCFLHATIYTPDGVYTAANAVNDWLGPVRLPMFFMVSGLFSYKVRRQTLGELWHSRLRFLLIPYLVWTPLELWSKMWANNFGIDTHEIVTSVIHGECGLWFLHCLVLFTLAVWVTKWLPDHWALAVSVLPWLWQMYNPVTPTQSHIFNYMPVYFVGVFMRPALLALARKWRSPWWWGGSFALFWCTKVAYSHFGESYDHLVEMGIAHNDAGQLDVLFSSIRALGALPLSILVCALVAQIPLLARPLQYIGQRTLVIYLFHMTAMNLTWDRALYVYGIREDVTNANDNVRMVCIIGLFILCLASGWVVEQCKRLPVVGWTIRPSIPFFHFPSGNARQHRHRNTPPSTMT</sequence>
<dbReference type="PANTHER" id="PTHR40074">
    <property type="entry name" value="O-ACETYLTRANSFERASE WECH"/>
    <property type="match status" value="1"/>
</dbReference>
<feature type="compositionally biased region" description="Low complexity" evidence="7">
    <location>
        <begin position="33"/>
        <end position="42"/>
    </location>
</feature>
<gene>
    <name evidence="10" type="ordered locus">ckrop_0721</name>
</gene>
<accession>C4LI27</accession>